<name>A0ABY9HQC6_9ACTN</name>
<dbReference type="EMBL" id="CP120997">
    <property type="protein sequence ID" value="WLQ36753.1"/>
    <property type="molecule type" value="Genomic_DNA"/>
</dbReference>
<organism evidence="1 2">
    <name type="scientific">Streptomyces castrisilvae</name>
    <dbReference type="NCBI Taxonomy" id="3033811"/>
    <lineage>
        <taxon>Bacteria</taxon>
        <taxon>Bacillati</taxon>
        <taxon>Actinomycetota</taxon>
        <taxon>Actinomycetes</taxon>
        <taxon>Kitasatosporales</taxon>
        <taxon>Streptomycetaceae</taxon>
        <taxon>Streptomyces</taxon>
    </lineage>
</organism>
<dbReference type="Proteomes" id="UP001239522">
    <property type="component" value="Chromosome"/>
</dbReference>
<proteinExistence type="predicted"/>
<dbReference type="RefSeq" id="WP_306058345.1">
    <property type="nucleotide sequence ID" value="NZ_CP120997.1"/>
</dbReference>
<keyword evidence="2" id="KW-1185">Reference proteome</keyword>
<sequence>MRARELAASMSYRIEEAYALNGPGTRPARKRTATGRRAAAEQLITRLGVPPDRRRR</sequence>
<gene>
    <name evidence="1" type="ORF">P8A18_26455</name>
</gene>
<evidence type="ECO:0000313" key="2">
    <source>
        <dbReference type="Proteomes" id="UP001239522"/>
    </source>
</evidence>
<reference evidence="1 2" key="1">
    <citation type="submission" date="2023-03" db="EMBL/GenBank/DDBJ databases">
        <title>Isolation and description of six Streptomyces strains from soil environments, able to metabolize different microbial glucans.</title>
        <authorList>
            <person name="Widen T."/>
            <person name="Larsbrink J."/>
        </authorList>
    </citation>
    <scope>NUCLEOTIDE SEQUENCE [LARGE SCALE GENOMIC DNA]</scope>
    <source>
        <strain evidence="1 2">Mut1</strain>
    </source>
</reference>
<accession>A0ABY9HQC6</accession>
<protein>
    <submittedName>
        <fullName evidence="1">Uncharacterized protein</fullName>
    </submittedName>
</protein>
<evidence type="ECO:0000313" key="1">
    <source>
        <dbReference type="EMBL" id="WLQ36753.1"/>
    </source>
</evidence>